<evidence type="ECO:0000256" key="2">
    <source>
        <dbReference type="ARBA" id="ARBA00012438"/>
    </source>
</evidence>
<feature type="region of interest" description="Disordered" evidence="8">
    <location>
        <begin position="635"/>
        <end position="818"/>
    </location>
</feature>
<dbReference type="InterPro" id="IPR005467">
    <property type="entry name" value="His_kinase_dom"/>
</dbReference>
<protein>
    <recommendedName>
        <fullName evidence="2">histidine kinase</fullName>
        <ecNumber evidence="2">2.7.13.3</ecNumber>
    </recommendedName>
</protein>
<dbReference type="InterPro" id="IPR013587">
    <property type="entry name" value="Nitrate/nitrite_sensing"/>
</dbReference>
<feature type="domain" description="NIT" evidence="11">
    <location>
        <begin position="55"/>
        <end position="311"/>
    </location>
</feature>
<dbReference type="InterPro" id="IPR003594">
    <property type="entry name" value="HATPase_dom"/>
</dbReference>
<dbReference type="HOGENOM" id="CLU_002554_2_0_11"/>
<evidence type="ECO:0000256" key="4">
    <source>
        <dbReference type="ARBA" id="ARBA00022679"/>
    </source>
</evidence>
<dbReference type="Gene3D" id="3.30.565.10">
    <property type="entry name" value="Histidine kinase-like ATPase, C-terminal domain"/>
    <property type="match status" value="1"/>
</dbReference>
<proteinExistence type="predicted"/>
<sequence length="818" mass="86333">MSTFLVPRSIRAKIVCLLMVPAVSLMSLWAFATVTTARSVSELSQYKEANASLLNPLDSLVTAVQSERSAALRQLAAPSRERADDTVDKERNTDAAAAALRSGIRASSLDSEAVGANPADRVDQLMTGVDGLGALRERLRGRDAGWQDTYDAYNSTIARAFALKGSLAVMPGPDTASAARVVLELAHAREMIAREDALMGAAQVSGHITGGQYVEFVGAAHTQRYLLSASVDDLRAADAAPYRKILTGTAMRDLRGIEDAIFEAGNRTQDGQAGQVAASAGWSTPAGDVLQQLAQAQRQASTGAADSADPLSFDALGGSGVAVVLGLVGVVLSLVISVRIGRGLIVELTGLRNSALTLAGRELPRAIARLHAGKPVDLDAVAPVRPQPDDEVGQVGASLVAVHRAAVKAAADRAEVLHGISGVYVNLARRNQILVHRQLALLDTMERRNENPAELEDLFRLDHLTTRMRRHSESLIILSGAMPGRRWRRPVPLMDIVRAAVAEVEDYDRVLVTDIPAVRVPGAAVADLTHLLAELVENATAFSPPPTRVRVSAERVGAGIALEIEDRGLGMEQSALAEANRRMTDTERIDLLDSGQLGLFVVNRLAHRLDVRVALRSSVYGGIVAVVLLPGQVAGEPIDETGDGTEAGEAAADGTTAGLPRRISARPGATASARTAAADTDPYPGHVGAAPAASVPVPAGPPREPVHPTNAHVTEPLPPTSLSAPAERPSPATGEEPPPHAARPELPRRIRQSGPATEPSDETEPYEQTRKPSGRTPEEARATMASFRTGWARGQAVRTAPRPQGESDHGTEGEGENR</sequence>
<dbReference type="GO" id="GO:0000160">
    <property type="term" value="P:phosphorelay signal transduction system"/>
    <property type="evidence" value="ECO:0007669"/>
    <property type="project" value="TreeGrafter"/>
</dbReference>
<dbReference type="STRING" id="457427.SSOG_07469"/>
<evidence type="ECO:0000259" key="11">
    <source>
        <dbReference type="PROSITE" id="PS50906"/>
    </source>
</evidence>
<keyword evidence="9" id="KW-0732">Signal</keyword>
<dbReference type="InterPro" id="IPR010910">
    <property type="entry name" value="Nitrate/nitrite_sensing_bac"/>
</dbReference>
<dbReference type="Proteomes" id="UP000003963">
    <property type="component" value="Unassembled WGS sequence"/>
</dbReference>
<keyword evidence="4" id="KW-0808">Transferase</keyword>
<feature type="signal peptide" evidence="9">
    <location>
        <begin position="1"/>
        <end position="32"/>
    </location>
</feature>
<gene>
    <name evidence="12" type="ORF">SSOG_07469</name>
</gene>
<evidence type="ECO:0000256" key="6">
    <source>
        <dbReference type="ARBA" id="ARBA00022777"/>
    </source>
</evidence>
<keyword evidence="3" id="KW-0597">Phosphoprotein</keyword>
<dbReference type="RefSeq" id="WP_009719553.1">
    <property type="nucleotide sequence ID" value="NZ_GG657754.1"/>
</dbReference>
<accession>D9WKR5</accession>
<dbReference type="InterPro" id="IPR036890">
    <property type="entry name" value="HATPase_C_sf"/>
</dbReference>
<name>D9WKR5_9ACTN</name>
<feature type="domain" description="Histidine kinase" evidence="10">
    <location>
        <begin position="528"/>
        <end position="633"/>
    </location>
</feature>
<evidence type="ECO:0000256" key="5">
    <source>
        <dbReference type="ARBA" id="ARBA00022692"/>
    </source>
</evidence>
<evidence type="ECO:0000256" key="8">
    <source>
        <dbReference type="SAM" id="MobiDB-lite"/>
    </source>
</evidence>
<reference evidence="12 13" key="1">
    <citation type="submission" date="2009-02" db="EMBL/GenBank/DDBJ databases">
        <title>Annotation of Streptomyces hygroscopicus strain ATCC 53653.</title>
        <authorList>
            <consortium name="The Broad Institute Genome Sequencing Platform"/>
            <consortium name="Broad Institute Microbial Sequencing Center"/>
            <person name="Fischbach M."/>
            <person name="Godfrey P."/>
            <person name="Ward D."/>
            <person name="Young S."/>
            <person name="Zeng Q."/>
            <person name="Koehrsen M."/>
            <person name="Alvarado L."/>
            <person name="Berlin A.M."/>
            <person name="Bochicchio J."/>
            <person name="Borenstein D."/>
            <person name="Chapman S.B."/>
            <person name="Chen Z."/>
            <person name="Engels R."/>
            <person name="Freedman E."/>
            <person name="Gellesch M."/>
            <person name="Goldberg J."/>
            <person name="Griggs A."/>
            <person name="Gujja S."/>
            <person name="Heilman E.R."/>
            <person name="Heiman D.I."/>
            <person name="Hepburn T.A."/>
            <person name="Howarth C."/>
            <person name="Jen D."/>
            <person name="Larson L."/>
            <person name="Lewis B."/>
            <person name="Mehta T."/>
            <person name="Park D."/>
            <person name="Pearson M."/>
            <person name="Richards J."/>
            <person name="Roberts A."/>
            <person name="Saif S."/>
            <person name="Shea T.D."/>
            <person name="Shenoy N."/>
            <person name="Sisk P."/>
            <person name="Stolte C."/>
            <person name="Sykes S.N."/>
            <person name="Thomson T."/>
            <person name="Walk T."/>
            <person name="White J."/>
            <person name="Yandava C."/>
            <person name="Straight P."/>
            <person name="Clardy J."/>
            <person name="Hung D."/>
            <person name="Kolter R."/>
            <person name="Mekalanos J."/>
            <person name="Walker S."/>
            <person name="Walsh C.T."/>
            <person name="Wieland-Brown L.C."/>
            <person name="Haas B."/>
            <person name="Nusbaum C."/>
            <person name="Birren B."/>
        </authorList>
    </citation>
    <scope>NUCLEOTIDE SEQUENCE [LARGE SCALE GENOMIC DNA]</scope>
    <source>
        <strain evidence="12 13">ATCC 53653</strain>
    </source>
</reference>
<organism evidence="12 13">
    <name type="scientific">Streptomyces himastatinicus ATCC 53653</name>
    <dbReference type="NCBI Taxonomy" id="457427"/>
    <lineage>
        <taxon>Bacteria</taxon>
        <taxon>Bacillati</taxon>
        <taxon>Actinomycetota</taxon>
        <taxon>Actinomycetes</taxon>
        <taxon>Kitasatosporales</taxon>
        <taxon>Streptomycetaceae</taxon>
        <taxon>Streptomyces</taxon>
        <taxon>Streptomyces violaceusniger group</taxon>
    </lineage>
</organism>
<comment type="catalytic activity">
    <reaction evidence="1">
        <text>ATP + protein L-histidine = ADP + protein N-phospho-L-histidine.</text>
        <dbReference type="EC" id="2.7.13.3"/>
    </reaction>
</comment>
<feature type="chain" id="PRO_5003131321" description="histidine kinase" evidence="9">
    <location>
        <begin position="33"/>
        <end position="818"/>
    </location>
</feature>
<evidence type="ECO:0000313" key="13">
    <source>
        <dbReference type="Proteomes" id="UP000003963"/>
    </source>
</evidence>
<dbReference type="PANTHER" id="PTHR45436">
    <property type="entry name" value="SENSOR HISTIDINE KINASE YKOH"/>
    <property type="match status" value="1"/>
</dbReference>
<dbReference type="InterPro" id="IPR050428">
    <property type="entry name" value="TCS_sensor_his_kinase"/>
</dbReference>
<keyword evidence="7" id="KW-1133">Transmembrane helix</keyword>
<keyword evidence="13" id="KW-1185">Reference proteome</keyword>
<dbReference type="EMBL" id="GG657754">
    <property type="protein sequence ID" value="EFL27755.1"/>
    <property type="molecule type" value="Genomic_DNA"/>
</dbReference>
<dbReference type="Pfam" id="PF08376">
    <property type="entry name" value="NIT"/>
    <property type="match status" value="1"/>
</dbReference>
<dbReference type="AlphaFoldDB" id="D9WKR5"/>
<dbReference type="PROSITE" id="PS50906">
    <property type="entry name" value="NIT"/>
    <property type="match status" value="1"/>
</dbReference>
<dbReference type="PANTHER" id="PTHR45436:SF5">
    <property type="entry name" value="SENSOR HISTIDINE KINASE TRCS"/>
    <property type="match status" value="1"/>
</dbReference>
<evidence type="ECO:0000259" key="10">
    <source>
        <dbReference type="PROSITE" id="PS50109"/>
    </source>
</evidence>
<dbReference type="EC" id="2.7.13.3" evidence="2"/>
<dbReference type="SUPFAM" id="SSF55874">
    <property type="entry name" value="ATPase domain of HSP90 chaperone/DNA topoisomerase II/histidine kinase"/>
    <property type="match status" value="1"/>
</dbReference>
<dbReference type="PROSITE" id="PS50109">
    <property type="entry name" value="HIS_KIN"/>
    <property type="match status" value="1"/>
</dbReference>
<keyword evidence="6" id="KW-0418">Kinase</keyword>
<keyword evidence="7" id="KW-0472">Membrane</keyword>
<feature type="compositionally biased region" description="Low complexity" evidence="8">
    <location>
        <begin position="665"/>
        <end position="697"/>
    </location>
</feature>
<evidence type="ECO:0000313" key="12">
    <source>
        <dbReference type="EMBL" id="EFL27755.1"/>
    </source>
</evidence>
<dbReference type="GO" id="GO:0004673">
    <property type="term" value="F:protein histidine kinase activity"/>
    <property type="evidence" value="ECO:0007669"/>
    <property type="project" value="UniProtKB-EC"/>
</dbReference>
<dbReference type="Pfam" id="PF02518">
    <property type="entry name" value="HATPase_c"/>
    <property type="match status" value="1"/>
</dbReference>
<feature type="compositionally biased region" description="Basic and acidic residues" evidence="8">
    <location>
        <begin position="805"/>
        <end position="818"/>
    </location>
</feature>
<keyword evidence="5" id="KW-0812">Transmembrane</keyword>
<evidence type="ECO:0000256" key="3">
    <source>
        <dbReference type="ARBA" id="ARBA00022553"/>
    </source>
</evidence>
<evidence type="ECO:0000256" key="9">
    <source>
        <dbReference type="SAM" id="SignalP"/>
    </source>
</evidence>
<dbReference type="GO" id="GO:0005886">
    <property type="term" value="C:plasma membrane"/>
    <property type="evidence" value="ECO:0007669"/>
    <property type="project" value="TreeGrafter"/>
</dbReference>
<evidence type="ECO:0000256" key="1">
    <source>
        <dbReference type="ARBA" id="ARBA00000085"/>
    </source>
</evidence>
<feature type="compositionally biased region" description="Low complexity" evidence="8">
    <location>
        <begin position="647"/>
        <end position="658"/>
    </location>
</feature>
<dbReference type="SMART" id="SM00387">
    <property type="entry name" value="HATPase_c"/>
    <property type="match status" value="1"/>
</dbReference>
<evidence type="ECO:0000256" key="7">
    <source>
        <dbReference type="ARBA" id="ARBA00022989"/>
    </source>
</evidence>